<gene>
    <name evidence="2" type="ORF">GCM10008066_24930</name>
</gene>
<dbReference type="Gene3D" id="2.30.110.10">
    <property type="entry name" value="Electron Transport, Fmn-binding Protein, Chain A"/>
    <property type="match status" value="2"/>
</dbReference>
<dbReference type="AlphaFoldDB" id="A0A8J3B001"/>
<dbReference type="InterPro" id="IPR012349">
    <property type="entry name" value="Split_barrel_FMN-bd"/>
</dbReference>
<name>A0A8J3B001_9BURK</name>
<comment type="caution">
    <text evidence="2">The sequence shown here is derived from an EMBL/GenBank/DDBJ whole genome shotgun (WGS) entry which is preliminary data.</text>
</comment>
<organism evidence="2 3">
    <name type="scientific">Oxalicibacterium faecigallinarum</name>
    <dbReference type="NCBI Taxonomy" id="573741"/>
    <lineage>
        <taxon>Bacteria</taxon>
        <taxon>Pseudomonadati</taxon>
        <taxon>Pseudomonadota</taxon>
        <taxon>Betaproteobacteria</taxon>
        <taxon>Burkholderiales</taxon>
        <taxon>Oxalobacteraceae</taxon>
        <taxon>Oxalicibacterium</taxon>
    </lineage>
</organism>
<feature type="domain" description="Pyridoxamine 5'-phosphate oxidase N-terminal" evidence="1">
    <location>
        <begin position="34"/>
        <end position="158"/>
    </location>
</feature>
<evidence type="ECO:0000313" key="3">
    <source>
        <dbReference type="Proteomes" id="UP000642180"/>
    </source>
</evidence>
<reference evidence="3" key="1">
    <citation type="journal article" date="2019" name="Int. J. Syst. Evol. Microbiol.">
        <title>The Global Catalogue of Microorganisms (GCM) 10K type strain sequencing project: providing services to taxonomists for standard genome sequencing and annotation.</title>
        <authorList>
            <consortium name="The Broad Institute Genomics Platform"/>
            <consortium name="The Broad Institute Genome Sequencing Center for Infectious Disease"/>
            <person name="Wu L."/>
            <person name="Ma J."/>
        </authorList>
    </citation>
    <scope>NUCLEOTIDE SEQUENCE [LARGE SCALE GENOMIC DNA]</scope>
    <source>
        <strain evidence="3">CCM 2767</strain>
    </source>
</reference>
<evidence type="ECO:0000259" key="1">
    <source>
        <dbReference type="Pfam" id="PF01243"/>
    </source>
</evidence>
<dbReference type="RefSeq" id="WP_188381661.1">
    <property type="nucleotide sequence ID" value="NZ_BMDI01000002.1"/>
</dbReference>
<proteinExistence type="predicted"/>
<keyword evidence="3" id="KW-1185">Reference proteome</keyword>
<dbReference type="PANTHER" id="PTHR42815">
    <property type="entry name" value="FAD-BINDING, PUTATIVE (AFU_ORTHOLOGUE AFUA_6G07600)-RELATED"/>
    <property type="match status" value="1"/>
</dbReference>
<dbReference type="PANTHER" id="PTHR42815:SF2">
    <property type="entry name" value="FAD-BINDING, PUTATIVE (AFU_ORTHOLOGUE AFUA_6G07600)-RELATED"/>
    <property type="match status" value="1"/>
</dbReference>
<dbReference type="EMBL" id="BMDI01000002">
    <property type="protein sequence ID" value="GGI20618.1"/>
    <property type="molecule type" value="Genomic_DNA"/>
</dbReference>
<dbReference type="InterPro" id="IPR011576">
    <property type="entry name" value="Pyridox_Oxase_N"/>
</dbReference>
<dbReference type="SUPFAM" id="SSF50475">
    <property type="entry name" value="FMN-binding split barrel"/>
    <property type="match status" value="2"/>
</dbReference>
<protein>
    <submittedName>
        <fullName evidence="2">Pyridoxamine 5'-phosphate oxidase</fullName>
    </submittedName>
</protein>
<accession>A0A8J3B001</accession>
<dbReference type="Proteomes" id="UP000642180">
    <property type="component" value="Unassembled WGS sequence"/>
</dbReference>
<dbReference type="Pfam" id="PF01243">
    <property type="entry name" value="PNPOx_N"/>
    <property type="match status" value="1"/>
</dbReference>
<evidence type="ECO:0000313" key="2">
    <source>
        <dbReference type="EMBL" id="GGI20618.1"/>
    </source>
</evidence>
<sequence length="321" mass="34989">MNIPTKALPFHAGELRAQQLAGGGPPGFAIREAMPEQHRDFFAMLRYMMVATVDHDGWPVASIVTGPSGFATSPSAEKLVIARDAQWLSNIQPFLHAGKPVGMLGIDLNTRRRNRVNGTISHLDAEGVHLDVRQSFGNCPKYIQLRSIDDHAVMTATTSQATRSLTSLDAQAQAMIARADTLFVATTSNPHATENGGLDISHKGGRPGFIRADGNMLTIPDFVGNRYFNTLGNILTDPRVALLIIDFDHGHVLHLQGKGEVLWHASETAQVTGAQRLWRVHVQHASILHNAVPLRWTFVEAAPTTLATGTWQRESEAVPAK</sequence>